<feature type="transmembrane region" description="Helical" evidence="11">
    <location>
        <begin position="89"/>
        <end position="106"/>
    </location>
</feature>
<evidence type="ECO:0000256" key="4">
    <source>
        <dbReference type="ARBA" id="ARBA00022679"/>
    </source>
</evidence>
<dbReference type="GO" id="GO:0019432">
    <property type="term" value="P:triglyceride biosynthetic process"/>
    <property type="evidence" value="ECO:0007669"/>
    <property type="project" value="TreeGrafter"/>
</dbReference>
<dbReference type="GO" id="GO:0005789">
    <property type="term" value="C:endoplasmic reticulum membrane"/>
    <property type="evidence" value="ECO:0007669"/>
    <property type="project" value="UniProtKB-SubCell"/>
</dbReference>
<keyword evidence="9 11" id="KW-0472">Membrane</keyword>
<dbReference type="AlphaFoldDB" id="A0A9W7EN98"/>
<sequence>MAVWKVLDTKDIPVRCRDLPAVERKVIYQKVTKSYKTTLDIPKGSLGETRSMGIMDQVFVALFYACILAIPLSFVPALTLSGLFLPRNYTIGLAAFYAILMLVPVAKDRRKEWIEGRLLQMMYHYSSYKVVWTSSVESQAKTPAIGSGGPHGVFPLGAVMSIPAMNEFMNINFVGGMASVVFSTPGLRSIGSIGGIDVGKMSVQRAIVKEGKTVGIVSDGISGCFAAANGTDEYLAIEDKKGISKMALRLGLNIAVVHWFGNSVCLEPKVDGFGMLKALSRALKMSIFFFTGRFYLPIPTRDPIVMCIGESIVLSGKKVENPSKEQVDEVHKLVVEAHKKLFDDMKGAYGGKYASKELVICS</sequence>
<evidence type="ECO:0000256" key="11">
    <source>
        <dbReference type="RuleBase" id="RU367023"/>
    </source>
</evidence>
<dbReference type="EMBL" id="BRXY01000281">
    <property type="protein sequence ID" value="GMH83473.1"/>
    <property type="molecule type" value="Genomic_DNA"/>
</dbReference>
<comment type="caution">
    <text evidence="12">The sequence shown here is derived from an EMBL/GenBank/DDBJ whole genome shotgun (WGS) entry which is preliminary data.</text>
</comment>
<gene>
    <name evidence="12" type="ORF">TrST_g449</name>
</gene>
<dbReference type="EC" id="2.3.1.-" evidence="11"/>
<dbReference type="Pfam" id="PF03982">
    <property type="entry name" value="DAGAT"/>
    <property type="match status" value="1"/>
</dbReference>
<organism evidence="12 13">
    <name type="scientific">Triparma strigata</name>
    <dbReference type="NCBI Taxonomy" id="1606541"/>
    <lineage>
        <taxon>Eukaryota</taxon>
        <taxon>Sar</taxon>
        <taxon>Stramenopiles</taxon>
        <taxon>Ochrophyta</taxon>
        <taxon>Bolidophyceae</taxon>
        <taxon>Parmales</taxon>
        <taxon>Triparmaceae</taxon>
        <taxon>Triparma</taxon>
    </lineage>
</organism>
<dbReference type="GO" id="GO:0004144">
    <property type="term" value="F:diacylglycerol O-acyltransferase activity"/>
    <property type="evidence" value="ECO:0007669"/>
    <property type="project" value="TreeGrafter"/>
</dbReference>
<evidence type="ECO:0000256" key="9">
    <source>
        <dbReference type="ARBA" id="ARBA00023136"/>
    </source>
</evidence>
<evidence type="ECO:0000256" key="5">
    <source>
        <dbReference type="ARBA" id="ARBA00022692"/>
    </source>
</evidence>
<dbReference type="PANTHER" id="PTHR12317">
    <property type="entry name" value="DIACYLGLYCEROL O-ACYLTRANSFERASE"/>
    <property type="match status" value="1"/>
</dbReference>
<feature type="transmembrane region" description="Helical" evidence="11">
    <location>
        <begin position="58"/>
        <end position="83"/>
    </location>
</feature>
<protein>
    <recommendedName>
        <fullName evidence="11">Acyltransferase</fullName>
        <ecNumber evidence="11">2.3.1.-</ecNumber>
    </recommendedName>
</protein>
<evidence type="ECO:0000256" key="7">
    <source>
        <dbReference type="ARBA" id="ARBA00022989"/>
    </source>
</evidence>
<evidence type="ECO:0000313" key="13">
    <source>
        <dbReference type="Proteomes" id="UP001165085"/>
    </source>
</evidence>
<evidence type="ECO:0000256" key="8">
    <source>
        <dbReference type="ARBA" id="ARBA00023098"/>
    </source>
</evidence>
<keyword evidence="7 11" id="KW-1133">Transmembrane helix</keyword>
<keyword evidence="5 11" id="KW-0812">Transmembrane</keyword>
<proteinExistence type="inferred from homology"/>
<keyword evidence="4 11" id="KW-0808">Transferase</keyword>
<dbReference type="Proteomes" id="UP001165085">
    <property type="component" value="Unassembled WGS sequence"/>
</dbReference>
<keyword evidence="8" id="KW-0443">Lipid metabolism</keyword>
<evidence type="ECO:0000256" key="2">
    <source>
        <dbReference type="ARBA" id="ARBA00005420"/>
    </source>
</evidence>
<accession>A0A9W7EN98</accession>
<dbReference type="OrthoDB" id="264532at2759"/>
<dbReference type="InterPro" id="IPR007130">
    <property type="entry name" value="DAGAT"/>
</dbReference>
<evidence type="ECO:0000256" key="3">
    <source>
        <dbReference type="ARBA" id="ARBA00022516"/>
    </source>
</evidence>
<comment type="subcellular location">
    <subcellularLocation>
        <location evidence="1 11">Endoplasmic reticulum membrane</location>
        <topology evidence="1 11">Multi-pass membrane protein</topology>
    </subcellularLocation>
</comment>
<comment type="similarity">
    <text evidence="2 11">Belongs to the diacylglycerol acyltransferase family.</text>
</comment>
<evidence type="ECO:0000313" key="12">
    <source>
        <dbReference type="EMBL" id="GMH83473.1"/>
    </source>
</evidence>
<evidence type="ECO:0000256" key="6">
    <source>
        <dbReference type="ARBA" id="ARBA00022824"/>
    </source>
</evidence>
<evidence type="ECO:0000256" key="10">
    <source>
        <dbReference type="ARBA" id="ARBA00023315"/>
    </source>
</evidence>
<keyword evidence="6 11" id="KW-0256">Endoplasmic reticulum</keyword>
<dbReference type="PANTHER" id="PTHR12317:SF63">
    <property type="entry name" value="DIACYLGLYCEROL O-ACYLTRANSFERASE 2"/>
    <property type="match status" value="1"/>
</dbReference>
<name>A0A9W7EN98_9STRA</name>
<evidence type="ECO:0000256" key="1">
    <source>
        <dbReference type="ARBA" id="ARBA00004477"/>
    </source>
</evidence>
<keyword evidence="10" id="KW-0012">Acyltransferase</keyword>
<keyword evidence="13" id="KW-1185">Reference proteome</keyword>
<reference evidence="13" key="1">
    <citation type="journal article" date="2023" name="Commun. Biol.">
        <title>Genome analysis of Parmales, the sister group of diatoms, reveals the evolutionary specialization of diatoms from phago-mixotrophs to photoautotrophs.</title>
        <authorList>
            <person name="Ban H."/>
            <person name="Sato S."/>
            <person name="Yoshikawa S."/>
            <person name="Yamada K."/>
            <person name="Nakamura Y."/>
            <person name="Ichinomiya M."/>
            <person name="Sato N."/>
            <person name="Blanc-Mathieu R."/>
            <person name="Endo H."/>
            <person name="Kuwata A."/>
            <person name="Ogata H."/>
        </authorList>
    </citation>
    <scope>NUCLEOTIDE SEQUENCE [LARGE SCALE GENOMIC DNA]</scope>
    <source>
        <strain evidence="13">NIES 3701</strain>
    </source>
</reference>
<keyword evidence="3" id="KW-0444">Lipid biosynthesis</keyword>